<accession>A0AAE1T6W8</accession>
<organism evidence="1 2">
    <name type="scientific">Sesamum angolense</name>
    <dbReference type="NCBI Taxonomy" id="2727404"/>
    <lineage>
        <taxon>Eukaryota</taxon>
        <taxon>Viridiplantae</taxon>
        <taxon>Streptophyta</taxon>
        <taxon>Embryophyta</taxon>
        <taxon>Tracheophyta</taxon>
        <taxon>Spermatophyta</taxon>
        <taxon>Magnoliopsida</taxon>
        <taxon>eudicotyledons</taxon>
        <taxon>Gunneridae</taxon>
        <taxon>Pentapetalae</taxon>
        <taxon>asterids</taxon>
        <taxon>lamiids</taxon>
        <taxon>Lamiales</taxon>
        <taxon>Pedaliaceae</taxon>
        <taxon>Sesamum</taxon>
    </lineage>
</organism>
<name>A0AAE1T6W8_9LAMI</name>
<proteinExistence type="predicted"/>
<keyword evidence="2" id="KW-1185">Reference proteome</keyword>
<gene>
    <name evidence="1" type="ORF">Sango_2812200</name>
</gene>
<reference evidence="1" key="1">
    <citation type="submission" date="2020-06" db="EMBL/GenBank/DDBJ databases">
        <authorList>
            <person name="Li T."/>
            <person name="Hu X."/>
            <person name="Zhang T."/>
            <person name="Song X."/>
            <person name="Zhang H."/>
            <person name="Dai N."/>
            <person name="Sheng W."/>
            <person name="Hou X."/>
            <person name="Wei L."/>
        </authorList>
    </citation>
    <scope>NUCLEOTIDE SEQUENCE</scope>
    <source>
        <strain evidence="1">K16</strain>
        <tissue evidence="1">Leaf</tissue>
    </source>
</reference>
<evidence type="ECO:0000313" key="1">
    <source>
        <dbReference type="EMBL" id="KAK4383084.1"/>
    </source>
</evidence>
<dbReference type="PANTHER" id="PTHR37610">
    <property type="entry name" value="CCHC-TYPE DOMAIN-CONTAINING PROTEIN"/>
    <property type="match status" value="1"/>
</dbReference>
<sequence length="353" mass="39645">MVLVSAPLTGKSYLKCNHAIKHAFRANMKLGFIDETLVKPDVNDASSEKWIRVDSMVTTWMLNSMSKEIVEGFMYTKSSRILWLDLEERYGTCNGPLLTNFRELTACVEDKRGQPPVQGDTKEMLLHELVKLMRGTTSMQVVSQQQVNFAQFDDFAGASEGNLIADKEYLDRLFTIQDLGPVKYFLGLELHDAKLVSTAFPLGLKLTLNGGSLFPSPDTYRKLVSRLLYLGFTRPDISFPIQQLSAPSRASAFSLDPPLFLKTKKPATSPDLPEAEYRATLHITANPLFHERTKHLDINYHLVHDQFKAGFISPITSLPNQPVDLFTKVVPLPTFTRFLSKLGLGFQRQSEGG</sequence>
<comment type="caution">
    <text evidence="1">The sequence shown here is derived from an EMBL/GenBank/DDBJ whole genome shotgun (WGS) entry which is preliminary data.</text>
</comment>
<dbReference type="Proteomes" id="UP001289374">
    <property type="component" value="Unassembled WGS sequence"/>
</dbReference>
<evidence type="ECO:0000313" key="2">
    <source>
        <dbReference type="Proteomes" id="UP001289374"/>
    </source>
</evidence>
<dbReference type="EMBL" id="JACGWL010000614">
    <property type="protein sequence ID" value="KAK4383084.1"/>
    <property type="molecule type" value="Genomic_DNA"/>
</dbReference>
<reference evidence="1" key="2">
    <citation type="journal article" date="2024" name="Plant">
        <title>Genomic evolution and insights into agronomic trait innovations of Sesamum species.</title>
        <authorList>
            <person name="Miao H."/>
            <person name="Wang L."/>
            <person name="Qu L."/>
            <person name="Liu H."/>
            <person name="Sun Y."/>
            <person name="Le M."/>
            <person name="Wang Q."/>
            <person name="Wei S."/>
            <person name="Zheng Y."/>
            <person name="Lin W."/>
            <person name="Duan Y."/>
            <person name="Cao H."/>
            <person name="Xiong S."/>
            <person name="Wang X."/>
            <person name="Wei L."/>
            <person name="Li C."/>
            <person name="Ma Q."/>
            <person name="Ju M."/>
            <person name="Zhao R."/>
            <person name="Li G."/>
            <person name="Mu C."/>
            <person name="Tian Q."/>
            <person name="Mei H."/>
            <person name="Zhang T."/>
            <person name="Gao T."/>
            <person name="Zhang H."/>
        </authorList>
    </citation>
    <scope>NUCLEOTIDE SEQUENCE</scope>
    <source>
        <strain evidence="1">K16</strain>
    </source>
</reference>
<dbReference type="AlphaFoldDB" id="A0AAE1T6W8"/>
<dbReference type="PANTHER" id="PTHR37610:SF40">
    <property type="entry name" value="OS01G0909600 PROTEIN"/>
    <property type="match status" value="1"/>
</dbReference>
<protein>
    <submittedName>
        <fullName evidence="1">Mitochondrial protein</fullName>
    </submittedName>
</protein>